<evidence type="ECO:0000313" key="3">
    <source>
        <dbReference type="Proteomes" id="UP000199301"/>
    </source>
</evidence>
<feature type="region of interest" description="Disordered" evidence="1">
    <location>
        <begin position="1"/>
        <end position="51"/>
    </location>
</feature>
<evidence type="ECO:0000313" key="2">
    <source>
        <dbReference type="EMBL" id="SDQ26796.1"/>
    </source>
</evidence>
<dbReference type="Proteomes" id="UP000199301">
    <property type="component" value="Unassembled WGS sequence"/>
</dbReference>
<name>A0A1H0ZI47_9ACTN</name>
<evidence type="ECO:0000256" key="1">
    <source>
        <dbReference type="SAM" id="MobiDB-lite"/>
    </source>
</evidence>
<keyword evidence="3" id="KW-1185">Reference proteome</keyword>
<sequence>MHHSAQDAEQHPPEKELRETRIPAPPPSEISRRETETQDAEDDTVITLGYN</sequence>
<dbReference type="EMBL" id="FNKO01000001">
    <property type="protein sequence ID" value="SDQ26796.1"/>
    <property type="molecule type" value="Genomic_DNA"/>
</dbReference>
<accession>A0A1H0ZI47</accession>
<feature type="compositionally biased region" description="Basic and acidic residues" evidence="1">
    <location>
        <begin position="1"/>
        <end position="21"/>
    </location>
</feature>
<gene>
    <name evidence="2" type="ORF">SAMN04489718_1045</name>
</gene>
<reference evidence="3" key="1">
    <citation type="submission" date="2016-10" db="EMBL/GenBank/DDBJ databases">
        <authorList>
            <person name="Varghese N."/>
            <person name="Submissions S."/>
        </authorList>
    </citation>
    <scope>NUCLEOTIDE SEQUENCE [LARGE SCALE GENOMIC DNA]</scope>
    <source>
        <strain evidence="3">DSM 45459</strain>
    </source>
</reference>
<protein>
    <submittedName>
        <fullName evidence="2">Uncharacterized protein</fullName>
    </submittedName>
</protein>
<dbReference type="AlphaFoldDB" id="A0A1H0ZI47"/>
<proteinExistence type="predicted"/>
<dbReference type="STRING" id="995062.SAMN04489718_1045"/>
<organism evidence="2 3">
    <name type="scientific">Actinopolyspora saharensis</name>
    <dbReference type="NCBI Taxonomy" id="995062"/>
    <lineage>
        <taxon>Bacteria</taxon>
        <taxon>Bacillati</taxon>
        <taxon>Actinomycetota</taxon>
        <taxon>Actinomycetes</taxon>
        <taxon>Actinopolysporales</taxon>
        <taxon>Actinopolysporaceae</taxon>
        <taxon>Actinopolyspora</taxon>
    </lineage>
</organism>